<comment type="caution">
    <text evidence="3">The sequence shown here is derived from an EMBL/GenBank/DDBJ whole genome shotgun (WGS) entry which is preliminary data.</text>
</comment>
<dbReference type="PANTHER" id="PTHR28678">
    <property type="entry name" value="CODANIN-1"/>
    <property type="match status" value="1"/>
</dbReference>
<dbReference type="Proteomes" id="UP001347796">
    <property type="component" value="Unassembled WGS sequence"/>
</dbReference>
<evidence type="ECO:0000259" key="2">
    <source>
        <dbReference type="Pfam" id="PF15296"/>
    </source>
</evidence>
<dbReference type="InterPro" id="IPR040031">
    <property type="entry name" value="Codanin-1"/>
</dbReference>
<gene>
    <name evidence="3" type="ORF">SNE40_009036</name>
</gene>
<evidence type="ECO:0000313" key="4">
    <source>
        <dbReference type="Proteomes" id="UP001347796"/>
    </source>
</evidence>
<keyword evidence="4" id="KW-1185">Reference proteome</keyword>
<feature type="region of interest" description="Disordered" evidence="1">
    <location>
        <begin position="64"/>
        <end position="258"/>
    </location>
</feature>
<accession>A0AAN8JRI8</accession>
<dbReference type="GO" id="GO:0005634">
    <property type="term" value="C:nucleus"/>
    <property type="evidence" value="ECO:0007669"/>
    <property type="project" value="TreeGrafter"/>
</dbReference>
<proteinExistence type="predicted"/>
<name>A0AAN8JRI8_PATCE</name>
<sequence length="1318" mass="150208">MASILELAFERKITVEHVVLWLLSKGKDSRLPEEIIQHNKIRQEFIPYFLNYLRDQTLHLLQNSKSFNSPSKTPSSNNNNTNRAVKKSNTGSSKRTQLFAASPLESSSNKDLCSPILSPHNGNESPVFRGSADRGKRSDHKGGYQNKHNSPAGTPDPNRSKYKLCLGEYMMSPDPTQRRKSGCKETPDSSPRLSPAETKNKHSGKKRATLYPVGKGTGGSKESSPVFRLSDNDFPPVAKTSQRSDETPKPKRRINPTQLLPDGKKYAVAKFQKFAEVVEKTENNIPSRSQSDSAISTIDNDNICLADERELLRKEKAKRQTSNNEIVSSPVNKSVASLLTPSKSSVERQSSISSNSEFVLAKMESVTYTEKLDIIAELYSRCLDEHLFPNISVELYFLTQLLTSLSEEIKTESKTINEDLEDVSLFLTVHNAVYFSVSVLKKQLRLLKYLDKSVVKLLAENKRIVDFSPALQNDLMKLYEQSSFIKSSAFCPRSSIGGVSFQADTDNRKNFPNDRLFHLFKKQRDMFYELIREWEEKRLSNGWSVSDMLGDRIRYLINVKTDLANHLHFGRLFLSQLISMCKGDGTIRTDDDDDNIALLAHLKKTNPEKFKRLQERFIQPFSVGGPCPPSSFPGNQEFFREFILCASSPVFNQHLSNIFTAKIKKLNNTEFCQKASAENQEAEGINQDQHQLFASCLLTLRLLGKFLGFVTFLPYQATDSLPDSIQSNYIELRNNQPHPLDVLELIHLALATRRLTLTIPWIIEYLSMMDKTAPLLHYYQLVLFKLQYIHKLSWEKVGGSNYEFGYMLLVAMLGWLFESPVMPQGIFLMELSNDITQFKTAEATLIPLDNLELVNRELLYTVCPYIGEMRTLLVEFAVGASSRPTIRKITPVAADDLPEPDTSTNIQTQLEENFFHNHPSSLKRTVEFVSERTASNFIKHFRATDLLVSIEESRSRLNKLLISSGTSPTTELKDKSQIEFKKLAQTVCEEIRKKVSDSKREYCLNRVKAALQLLLPDEQTPAVVTMAANISCRMTEERIKHWMNNHITTSMYLKEVNAEADRLYKKELLNKSPNKQTSQIEDGTIALVQTPGVVPSLPSSTIASEHREDVMPLSELLINFMRISRELTVRGNCNIDSTRLLMLLNTAHLVVLYKQDTLPQSIRSLAQIILDLCLTVVCCKPDLFTSDYIDVCKLLWTTDLKHHTIFSTVSSIRWHHMLYHSSNKQISRKKYISFIIMLLEEELISPQLYENGCLKVLKNSFIYHDYIEENLCDIVHYFNSSSEKKLNVDFTETLEWIKLNKDDKLCVNDKLANLVIES</sequence>
<feature type="compositionally biased region" description="Basic and acidic residues" evidence="1">
    <location>
        <begin position="131"/>
        <end position="142"/>
    </location>
</feature>
<dbReference type="PANTHER" id="PTHR28678:SF1">
    <property type="entry name" value="CODANIN-1"/>
    <property type="match status" value="1"/>
</dbReference>
<dbReference type="EMBL" id="JAZGQO010000007">
    <property type="protein sequence ID" value="KAK6181105.1"/>
    <property type="molecule type" value="Genomic_DNA"/>
</dbReference>
<organism evidence="3 4">
    <name type="scientific">Patella caerulea</name>
    <name type="common">Rayed Mediterranean limpet</name>
    <dbReference type="NCBI Taxonomy" id="87958"/>
    <lineage>
        <taxon>Eukaryota</taxon>
        <taxon>Metazoa</taxon>
        <taxon>Spiralia</taxon>
        <taxon>Lophotrochozoa</taxon>
        <taxon>Mollusca</taxon>
        <taxon>Gastropoda</taxon>
        <taxon>Patellogastropoda</taxon>
        <taxon>Patelloidea</taxon>
        <taxon>Patellidae</taxon>
        <taxon>Patella</taxon>
    </lineage>
</organism>
<evidence type="ECO:0000313" key="3">
    <source>
        <dbReference type="EMBL" id="KAK6181105.1"/>
    </source>
</evidence>
<feature type="compositionally biased region" description="Low complexity" evidence="1">
    <location>
        <begin position="64"/>
        <end position="82"/>
    </location>
</feature>
<dbReference type="InterPro" id="IPR028171">
    <property type="entry name" value="Codanin-1_C"/>
</dbReference>
<evidence type="ECO:0000256" key="1">
    <source>
        <dbReference type="SAM" id="MobiDB-lite"/>
    </source>
</evidence>
<dbReference type="Pfam" id="PF15296">
    <property type="entry name" value="Codanin-1_C"/>
    <property type="match status" value="1"/>
</dbReference>
<feature type="domain" description="Codanin-1 C-terminal" evidence="2">
    <location>
        <begin position="849"/>
        <end position="958"/>
    </location>
</feature>
<reference evidence="3 4" key="1">
    <citation type="submission" date="2024-01" db="EMBL/GenBank/DDBJ databases">
        <title>The genome of the rayed Mediterranean limpet Patella caerulea (Linnaeus, 1758).</title>
        <authorList>
            <person name="Anh-Thu Weber A."/>
            <person name="Halstead-Nussloch G."/>
        </authorList>
    </citation>
    <scope>NUCLEOTIDE SEQUENCE [LARGE SCALE GENOMIC DNA]</scope>
    <source>
        <strain evidence="3">AATW-2023a</strain>
        <tissue evidence="3">Whole specimen</tissue>
    </source>
</reference>
<dbReference type="GO" id="GO:0006325">
    <property type="term" value="P:chromatin organization"/>
    <property type="evidence" value="ECO:0007669"/>
    <property type="project" value="TreeGrafter"/>
</dbReference>
<protein>
    <recommendedName>
        <fullName evidence="2">Codanin-1 C-terminal domain-containing protein</fullName>
    </recommendedName>
</protein>
<feature type="compositionally biased region" description="Polar residues" evidence="1">
    <location>
        <begin position="87"/>
        <end position="96"/>
    </location>
</feature>